<keyword evidence="3" id="KW-0238">DNA-binding</keyword>
<keyword evidence="1" id="KW-0175">Coiled coil</keyword>
<evidence type="ECO:0000256" key="1">
    <source>
        <dbReference type="SAM" id="Coils"/>
    </source>
</evidence>
<evidence type="ECO:0000259" key="2">
    <source>
        <dbReference type="Pfam" id="PF13411"/>
    </source>
</evidence>
<feature type="domain" description="HTH merR-type" evidence="2">
    <location>
        <begin position="7"/>
        <end position="73"/>
    </location>
</feature>
<keyword evidence="4" id="KW-1185">Reference proteome</keyword>
<name>A0A846QLJ8_9BACT</name>
<sequence>MGAHTCMSLREIARRLDIPPSTIVSYKDRFAAFLPFVDDGRRRSYPPAALEIFREIRALSEEQLPASEIERRLALRYAELLARGGGSDGAVCPDAPVLVRVLAGVLEKVTGLLAEQCDAACANEELHREVESLRREVARLRRERAQDVRGDRLKVLREQIVRLRREKRELEQAMLDAVGTAGAAGRTPPTQFMELPLVIRSGRGEFLGVGGRGRRNFTLRKLLALVRRGASGGRSLGVAWTRNEGFWSLSLGFGNGDGEGVRRFVLNIAETLTPRRNIVACLDAMSVDGQDVPAAYLLDFFRRIRTEFVG</sequence>
<dbReference type="Gene3D" id="1.10.1660.10">
    <property type="match status" value="1"/>
</dbReference>
<comment type="caution">
    <text evidence="3">The sequence shown here is derived from an EMBL/GenBank/DDBJ whole genome shotgun (WGS) entry which is preliminary data.</text>
</comment>
<dbReference type="RefSeq" id="WP_167940395.1">
    <property type="nucleotide sequence ID" value="NZ_JAATJA010000001.1"/>
</dbReference>
<dbReference type="GO" id="GO:0003677">
    <property type="term" value="F:DNA binding"/>
    <property type="evidence" value="ECO:0007669"/>
    <property type="project" value="UniProtKB-KW"/>
</dbReference>
<organism evidence="3 4">
    <name type="scientific">Desulfobaculum xiamenense</name>
    <dbReference type="NCBI Taxonomy" id="995050"/>
    <lineage>
        <taxon>Bacteria</taxon>
        <taxon>Pseudomonadati</taxon>
        <taxon>Thermodesulfobacteriota</taxon>
        <taxon>Desulfovibrionia</taxon>
        <taxon>Desulfovibrionales</taxon>
        <taxon>Desulfovibrionaceae</taxon>
        <taxon>Desulfobaculum</taxon>
    </lineage>
</organism>
<feature type="coiled-coil region" evidence="1">
    <location>
        <begin position="123"/>
        <end position="180"/>
    </location>
</feature>
<evidence type="ECO:0000313" key="3">
    <source>
        <dbReference type="EMBL" id="NJB67332.1"/>
    </source>
</evidence>
<reference evidence="3 4" key="1">
    <citation type="submission" date="2020-03" db="EMBL/GenBank/DDBJ databases">
        <title>Genomic Encyclopedia of Type Strains, Phase IV (KMG-IV): sequencing the most valuable type-strain genomes for metagenomic binning, comparative biology and taxonomic classification.</title>
        <authorList>
            <person name="Goeker M."/>
        </authorList>
    </citation>
    <scope>NUCLEOTIDE SEQUENCE [LARGE SCALE GENOMIC DNA]</scope>
    <source>
        <strain evidence="3 4">DSM 24233</strain>
    </source>
</reference>
<gene>
    <name evidence="3" type="ORF">GGQ74_000972</name>
</gene>
<evidence type="ECO:0000313" key="4">
    <source>
        <dbReference type="Proteomes" id="UP000580856"/>
    </source>
</evidence>
<dbReference type="Pfam" id="PF13411">
    <property type="entry name" value="MerR_1"/>
    <property type="match status" value="1"/>
</dbReference>
<dbReference type="Proteomes" id="UP000580856">
    <property type="component" value="Unassembled WGS sequence"/>
</dbReference>
<dbReference type="AlphaFoldDB" id="A0A846QLJ8"/>
<protein>
    <submittedName>
        <fullName evidence="3">DNA-binding transcriptional MerR regulator</fullName>
    </submittedName>
</protein>
<proteinExistence type="predicted"/>
<dbReference type="GO" id="GO:0006355">
    <property type="term" value="P:regulation of DNA-templated transcription"/>
    <property type="evidence" value="ECO:0007669"/>
    <property type="project" value="InterPro"/>
</dbReference>
<accession>A0A846QLJ8</accession>
<dbReference type="EMBL" id="JAATJA010000001">
    <property type="protein sequence ID" value="NJB67332.1"/>
    <property type="molecule type" value="Genomic_DNA"/>
</dbReference>
<dbReference type="InterPro" id="IPR009061">
    <property type="entry name" value="DNA-bd_dom_put_sf"/>
</dbReference>
<dbReference type="InterPro" id="IPR000551">
    <property type="entry name" value="MerR-type_HTH_dom"/>
</dbReference>
<dbReference type="SUPFAM" id="SSF46955">
    <property type="entry name" value="Putative DNA-binding domain"/>
    <property type="match status" value="1"/>
</dbReference>